<evidence type="ECO:0000256" key="2">
    <source>
        <dbReference type="ARBA" id="ARBA00022670"/>
    </source>
</evidence>
<dbReference type="EMBL" id="UGQL01000001">
    <property type="protein sequence ID" value="STZ28590.1"/>
    <property type="molecule type" value="Genomic_DNA"/>
</dbReference>
<accession>A0A378RSD1</accession>
<dbReference type="Pfam" id="PF04586">
    <property type="entry name" value="Peptidase_S78"/>
    <property type="match status" value="1"/>
</dbReference>
<evidence type="ECO:0000259" key="4">
    <source>
        <dbReference type="Pfam" id="PF04586"/>
    </source>
</evidence>
<feature type="domain" description="Prohead serine protease" evidence="4">
    <location>
        <begin position="88"/>
        <end position="157"/>
    </location>
</feature>
<name>A0A378RSD1_MYROD</name>
<keyword evidence="3" id="KW-0378">Hydrolase</keyword>
<dbReference type="RefSeq" id="WP_115091503.1">
    <property type="nucleotide sequence ID" value="NZ_CP068107.1"/>
</dbReference>
<keyword evidence="2 5" id="KW-0645">Protease</keyword>
<reference evidence="5 6" key="1">
    <citation type="submission" date="2018-06" db="EMBL/GenBank/DDBJ databases">
        <authorList>
            <consortium name="Pathogen Informatics"/>
            <person name="Doyle S."/>
        </authorList>
    </citation>
    <scope>NUCLEOTIDE SEQUENCE [LARGE SCALE GENOMIC DNA]</scope>
    <source>
        <strain evidence="5 6">NCTC11179</strain>
    </source>
</reference>
<dbReference type="Proteomes" id="UP000255024">
    <property type="component" value="Unassembled WGS sequence"/>
</dbReference>
<protein>
    <submittedName>
        <fullName evidence="5">Phage prohead protease, HK97 family</fullName>
    </submittedName>
</protein>
<evidence type="ECO:0000313" key="5">
    <source>
        <dbReference type="EMBL" id="STZ28590.1"/>
    </source>
</evidence>
<keyword evidence="1" id="KW-1188">Viral release from host cell</keyword>
<organism evidence="5 6">
    <name type="scientific">Myroides odoratus</name>
    <name type="common">Flavobacterium odoratum</name>
    <dbReference type="NCBI Taxonomy" id="256"/>
    <lineage>
        <taxon>Bacteria</taxon>
        <taxon>Pseudomonadati</taxon>
        <taxon>Bacteroidota</taxon>
        <taxon>Flavobacteriia</taxon>
        <taxon>Flavobacteriales</taxon>
        <taxon>Flavobacteriaceae</taxon>
        <taxon>Myroides</taxon>
    </lineage>
</organism>
<evidence type="ECO:0000256" key="1">
    <source>
        <dbReference type="ARBA" id="ARBA00022612"/>
    </source>
</evidence>
<gene>
    <name evidence="5" type="ORF">NCTC11179_02141</name>
</gene>
<proteinExistence type="predicted"/>
<dbReference type="GO" id="GO:0008233">
    <property type="term" value="F:peptidase activity"/>
    <property type="evidence" value="ECO:0007669"/>
    <property type="project" value="UniProtKB-KW"/>
</dbReference>
<dbReference type="AlphaFoldDB" id="A0A378RSD1"/>
<sequence length="197" mass="22499">MSKVVREAVVRVLTEEQIENRQAEFVISSETPDTYGTVFKIDGWKLERYALNPVVLYAHKSYSDDPDMVIGTSVVRVENGELIATVTFENAEDNPLAEKVFRKVQNGTLRMASIGADVHDWHWGNFDEGENPDLLYFDRQSLLEWSIVPIGSNPDALKRSAEYKSDFEQRFPKAKEDVKNKYAVRAALVDLKIKMLK</sequence>
<evidence type="ECO:0000313" key="6">
    <source>
        <dbReference type="Proteomes" id="UP000255024"/>
    </source>
</evidence>
<dbReference type="GO" id="GO:0006508">
    <property type="term" value="P:proteolysis"/>
    <property type="evidence" value="ECO:0007669"/>
    <property type="project" value="UniProtKB-KW"/>
</dbReference>
<dbReference type="InterPro" id="IPR054613">
    <property type="entry name" value="Peptidase_S78_dom"/>
</dbReference>
<evidence type="ECO:0000256" key="3">
    <source>
        <dbReference type="ARBA" id="ARBA00022801"/>
    </source>
</evidence>
<keyword evidence="6" id="KW-1185">Reference proteome</keyword>